<reference evidence="3 4" key="1">
    <citation type="submission" date="2019-06" db="EMBL/GenBank/DDBJ databases">
        <title>Sorghum-associated microbial communities from plants grown in Nebraska, USA.</title>
        <authorList>
            <person name="Schachtman D."/>
        </authorList>
    </citation>
    <scope>NUCLEOTIDE SEQUENCE [LARGE SCALE GENOMIC DNA]</scope>
    <source>
        <strain evidence="3 4">1225</strain>
    </source>
</reference>
<accession>A0A561QX69</accession>
<dbReference type="OrthoDB" id="9811006at2"/>
<keyword evidence="4" id="KW-1185">Reference proteome</keyword>
<dbReference type="Proteomes" id="UP000320653">
    <property type="component" value="Unassembled WGS sequence"/>
</dbReference>
<evidence type="ECO:0000313" key="3">
    <source>
        <dbReference type="EMBL" id="TWF54932.1"/>
    </source>
</evidence>
<dbReference type="RefSeq" id="WP_145637728.1">
    <property type="nucleotide sequence ID" value="NZ_VIWP01000003.1"/>
</dbReference>
<feature type="chain" id="PRO_5021932436" evidence="1">
    <location>
        <begin position="20"/>
        <end position="205"/>
    </location>
</feature>
<feature type="signal peptide" evidence="1">
    <location>
        <begin position="1"/>
        <end position="19"/>
    </location>
</feature>
<dbReference type="AlphaFoldDB" id="A0A561QX69"/>
<feature type="domain" description="Lipid/polyisoprenoid-binding YceI-like" evidence="2">
    <location>
        <begin position="30"/>
        <end position="198"/>
    </location>
</feature>
<dbReference type="SUPFAM" id="SSF101874">
    <property type="entry name" value="YceI-like"/>
    <property type="match status" value="1"/>
</dbReference>
<name>A0A561QX69_9HYPH</name>
<sequence>MKYLGLLALAALLSTSALAADKPAPAPSGTYVSDPRHSSVTWKISHLGLSNYTARFTRMKAELVWDTQNPTASKVTVDIDPLSVRTDFPFPEKENFDQEIGTRPDFLGGQPIRFVSTSVKVTGDNRGEVAGDLTFRGETHPAVLDVTFNGSMAEQPMEKVPKVGFSAVAKFKRSDWGVAPKIKSLGDEITVIVETEFAPPEKTAN</sequence>
<dbReference type="Gene3D" id="2.40.128.110">
    <property type="entry name" value="Lipid/polyisoprenoid-binding, YceI-like"/>
    <property type="match status" value="1"/>
</dbReference>
<dbReference type="PANTHER" id="PTHR34406:SF1">
    <property type="entry name" value="PROTEIN YCEI"/>
    <property type="match status" value="1"/>
</dbReference>
<evidence type="ECO:0000256" key="1">
    <source>
        <dbReference type="SAM" id="SignalP"/>
    </source>
</evidence>
<dbReference type="InterPro" id="IPR036761">
    <property type="entry name" value="TTHA0802/YceI-like_sf"/>
</dbReference>
<keyword evidence="1" id="KW-0732">Signal</keyword>
<proteinExistence type="predicted"/>
<dbReference type="SMART" id="SM00867">
    <property type="entry name" value="YceI"/>
    <property type="match status" value="1"/>
</dbReference>
<comment type="caution">
    <text evidence="3">The sequence shown here is derived from an EMBL/GenBank/DDBJ whole genome shotgun (WGS) entry which is preliminary data.</text>
</comment>
<dbReference type="PANTHER" id="PTHR34406">
    <property type="entry name" value="PROTEIN YCEI"/>
    <property type="match status" value="1"/>
</dbReference>
<evidence type="ECO:0000259" key="2">
    <source>
        <dbReference type="SMART" id="SM00867"/>
    </source>
</evidence>
<gene>
    <name evidence="3" type="ORF">FHW37_103803</name>
</gene>
<protein>
    <submittedName>
        <fullName evidence="3">Polyisoprenoid-binding protein YceI</fullName>
    </submittedName>
</protein>
<dbReference type="Pfam" id="PF04264">
    <property type="entry name" value="YceI"/>
    <property type="match status" value="1"/>
</dbReference>
<dbReference type="EMBL" id="VIWP01000003">
    <property type="protein sequence ID" value="TWF54932.1"/>
    <property type="molecule type" value="Genomic_DNA"/>
</dbReference>
<dbReference type="InterPro" id="IPR007372">
    <property type="entry name" value="Lipid/polyisoprenoid-bd_YceI"/>
</dbReference>
<organism evidence="3 4">
    <name type="scientific">Neorhizobium alkalisoli</name>
    <dbReference type="NCBI Taxonomy" id="528178"/>
    <lineage>
        <taxon>Bacteria</taxon>
        <taxon>Pseudomonadati</taxon>
        <taxon>Pseudomonadota</taxon>
        <taxon>Alphaproteobacteria</taxon>
        <taxon>Hyphomicrobiales</taxon>
        <taxon>Rhizobiaceae</taxon>
        <taxon>Rhizobium/Agrobacterium group</taxon>
        <taxon>Neorhizobium</taxon>
    </lineage>
</organism>
<evidence type="ECO:0000313" key="4">
    <source>
        <dbReference type="Proteomes" id="UP000320653"/>
    </source>
</evidence>